<dbReference type="InterPro" id="IPR053291">
    <property type="entry name" value="Ommatidial_diff-associated"/>
</dbReference>
<keyword evidence="1" id="KW-0472">Membrane</keyword>
<accession>A0A9N9XC08</accession>
<keyword evidence="3" id="KW-1185">Reference proteome</keyword>
<dbReference type="EMBL" id="OU898277">
    <property type="protein sequence ID" value="CAG9830011.1"/>
    <property type="molecule type" value="Genomic_DNA"/>
</dbReference>
<evidence type="ECO:0000256" key="1">
    <source>
        <dbReference type="SAM" id="Phobius"/>
    </source>
</evidence>
<reference evidence="2" key="1">
    <citation type="submission" date="2022-01" db="EMBL/GenBank/DDBJ databases">
        <authorList>
            <person name="King R."/>
        </authorList>
    </citation>
    <scope>NUCLEOTIDE SEQUENCE</scope>
</reference>
<name>A0A9N9XC08_DIABA</name>
<feature type="transmembrane region" description="Helical" evidence="1">
    <location>
        <begin position="188"/>
        <end position="208"/>
    </location>
</feature>
<dbReference type="Proteomes" id="UP001153709">
    <property type="component" value="Chromosome 2"/>
</dbReference>
<feature type="transmembrane region" description="Helical" evidence="1">
    <location>
        <begin position="276"/>
        <end position="296"/>
    </location>
</feature>
<keyword evidence="1" id="KW-0812">Transmembrane</keyword>
<evidence type="ECO:0000313" key="2">
    <source>
        <dbReference type="EMBL" id="CAG9830011.1"/>
    </source>
</evidence>
<keyword evidence="1" id="KW-1133">Transmembrane helix</keyword>
<dbReference type="OrthoDB" id="10033661at2759"/>
<organism evidence="2 3">
    <name type="scientific">Diabrotica balteata</name>
    <name type="common">Banded cucumber beetle</name>
    <dbReference type="NCBI Taxonomy" id="107213"/>
    <lineage>
        <taxon>Eukaryota</taxon>
        <taxon>Metazoa</taxon>
        <taxon>Ecdysozoa</taxon>
        <taxon>Arthropoda</taxon>
        <taxon>Hexapoda</taxon>
        <taxon>Insecta</taxon>
        <taxon>Pterygota</taxon>
        <taxon>Neoptera</taxon>
        <taxon>Endopterygota</taxon>
        <taxon>Coleoptera</taxon>
        <taxon>Polyphaga</taxon>
        <taxon>Cucujiformia</taxon>
        <taxon>Chrysomeloidea</taxon>
        <taxon>Chrysomelidae</taxon>
        <taxon>Galerucinae</taxon>
        <taxon>Diabroticina</taxon>
        <taxon>Diabroticites</taxon>
        <taxon>Diabrotica</taxon>
    </lineage>
</organism>
<evidence type="ECO:0000313" key="3">
    <source>
        <dbReference type="Proteomes" id="UP001153709"/>
    </source>
</evidence>
<gene>
    <name evidence="2" type="ORF">DIABBA_LOCUS3752</name>
</gene>
<feature type="transmembrane region" description="Helical" evidence="1">
    <location>
        <begin position="215"/>
        <end position="239"/>
    </location>
</feature>
<dbReference type="PANTHER" id="PTHR21579">
    <property type="entry name" value="PROTEIN TINCAR"/>
    <property type="match status" value="1"/>
</dbReference>
<dbReference type="PANTHER" id="PTHR21579:SF20">
    <property type="entry name" value="PROTEIN TINCAR"/>
    <property type="match status" value="1"/>
</dbReference>
<sequence length="300" mass="33483">MGTELESYIIPSEGKAKANIIKASTKAPPKKDWRRTYEEFIAAIRAAKKAQAHLSKGGKLSDLPPPPPSTNLDYVQCPHCNRRFNEDAAENKIWHTDLDFIVTHKDRVVLNFKTSNTTFVHTTPMMQKALSLPTTAATKPSAMPFVSAPVVTNTVIKTLKDIIGHENHTMLDNKEIETSFISSVNIEYMNLALALVIYSIRYPALFWATNKCLGLIFSFQLLINGLHILLSFAGMSILYKVHVVGVWKALPLLKHNAKVYSFGSPTPFLLNSQVTFALYTLSTLLVLASSIVLYFYGHTR</sequence>
<dbReference type="AlphaFoldDB" id="A0A9N9XC08"/>
<protein>
    <submittedName>
        <fullName evidence="2">Uncharacterized protein</fullName>
    </submittedName>
</protein>
<proteinExistence type="predicted"/>